<accession>A0AA39WD14</accession>
<gene>
    <name evidence="1" type="ORF">B0T17DRAFT_602947</name>
</gene>
<reference evidence="1" key="1">
    <citation type="submission" date="2023-06" db="EMBL/GenBank/DDBJ databases">
        <title>Genome-scale phylogeny and comparative genomics of the fungal order Sordariales.</title>
        <authorList>
            <consortium name="Lawrence Berkeley National Laboratory"/>
            <person name="Hensen N."/>
            <person name="Bonometti L."/>
            <person name="Westerberg I."/>
            <person name="Brannstrom I.O."/>
            <person name="Guillou S."/>
            <person name="Cros-Aarteil S."/>
            <person name="Calhoun S."/>
            <person name="Haridas S."/>
            <person name="Kuo A."/>
            <person name="Mondo S."/>
            <person name="Pangilinan J."/>
            <person name="Riley R."/>
            <person name="LaButti K."/>
            <person name="Andreopoulos B."/>
            <person name="Lipzen A."/>
            <person name="Chen C."/>
            <person name="Yanf M."/>
            <person name="Daum C."/>
            <person name="Ng V."/>
            <person name="Clum A."/>
            <person name="Steindorff A."/>
            <person name="Ohm R."/>
            <person name="Martin F."/>
            <person name="Silar P."/>
            <person name="Natvig D."/>
            <person name="Lalanne C."/>
            <person name="Gautier V."/>
            <person name="Ament-velasquez S.L."/>
            <person name="Kruys A."/>
            <person name="Hutchinson M.I."/>
            <person name="Powell A.J."/>
            <person name="Barry K."/>
            <person name="Miller A.N."/>
            <person name="Grigoriev I.V."/>
            <person name="Debuchy R."/>
            <person name="Gladieux P."/>
            <person name="Thoren M.H."/>
            <person name="Johannesson H."/>
        </authorList>
    </citation>
    <scope>NUCLEOTIDE SEQUENCE</scope>
    <source>
        <strain evidence="1">SMH3391-2</strain>
    </source>
</reference>
<name>A0AA39WD14_9PEZI</name>
<comment type="caution">
    <text evidence="1">The sequence shown here is derived from an EMBL/GenBank/DDBJ whole genome shotgun (WGS) entry which is preliminary data.</text>
</comment>
<protein>
    <submittedName>
        <fullName evidence="1">Uncharacterized protein</fullName>
    </submittedName>
</protein>
<dbReference type="Proteomes" id="UP001174934">
    <property type="component" value="Unassembled WGS sequence"/>
</dbReference>
<dbReference type="AlphaFoldDB" id="A0AA39WD14"/>
<keyword evidence="2" id="KW-1185">Reference proteome</keyword>
<proteinExistence type="predicted"/>
<evidence type="ECO:0000313" key="2">
    <source>
        <dbReference type="Proteomes" id="UP001174934"/>
    </source>
</evidence>
<organism evidence="1 2">
    <name type="scientific">Bombardia bombarda</name>
    <dbReference type="NCBI Taxonomy" id="252184"/>
    <lineage>
        <taxon>Eukaryota</taxon>
        <taxon>Fungi</taxon>
        <taxon>Dikarya</taxon>
        <taxon>Ascomycota</taxon>
        <taxon>Pezizomycotina</taxon>
        <taxon>Sordariomycetes</taxon>
        <taxon>Sordariomycetidae</taxon>
        <taxon>Sordariales</taxon>
        <taxon>Lasiosphaeriaceae</taxon>
        <taxon>Bombardia</taxon>
    </lineage>
</organism>
<dbReference type="EMBL" id="JAULSR010000009">
    <property type="protein sequence ID" value="KAK0612566.1"/>
    <property type="molecule type" value="Genomic_DNA"/>
</dbReference>
<sequence length="169" mass="19609">MATREYQVLLSDVRKKFCCIKLLLDSFDRRIYSANIHMDRLCAVTKKTIDLAVAYEYVRQLGTPHNPENCAVAEARKLVDSALTKIKETLGPQGARRCQRLRPWFLVTEYWLFKAQKDSLKAHERLKQISNRLDEMKNLSWHTEGEALGRALVVLMETGKLERIMSQQV</sequence>
<evidence type="ECO:0000313" key="1">
    <source>
        <dbReference type="EMBL" id="KAK0612566.1"/>
    </source>
</evidence>